<dbReference type="InterPro" id="IPR036785">
    <property type="entry name" value="YkyA-like_sf"/>
</dbReference>
<gene>
    <name evidence="2" type="ORF">HUG15_20015</name>
</gene>
<dbReference type="RefSeq" id="WP_200125173.1">
    <property type="nucleotide sequence ID" value="NZ_CP054705.1"/>
</dbReference>
<protein>
    <submittedName>
        <fullName evidence="2">YkyA family protein</fullName>
    </submittedName>
</protein>
<evidence type="ECO:0000256" key="1">
    <source>
        <dbReference type="SAM" id="Coils"/>
    </source>
</evidence>
<organism evidence="2 3">
    <name type="scientific">Salicibibacter cibarius</name>
    <dbReference type="NCBI Taxonomy" id="2743000"/>
    <lineage>
        <taxon>Bacteria</taxon>
        <taxon>Bacillati</taxon>
        <taxon>Bacillota</taxon>
        <taxon>Bacilli</taxon>
        <taxon>Bacillales</taxon>
        <taxon>Bacillaceae</taxon>
        <taxon>Salicibibacter</taxon>
    </lineage>
</organism>
<keyword evidence="1" id="KW-0175">Coiled coil</keyword>
<dbReference type="KEGG" id="scia:HUG15_20015"/>
<evidence type="ECO:0000313" key="3">
    <source>
        <dbReference type="Proteomes" id="UP000595823"/>
    </source>
</evidence>
<dbReference type="PROSITE" id="PS51257">
    <property type="entry name" value="PROKAR_LIPOPROTEIN"/>
    <property type="match status" value="1"/>
</dbReference>
<dbReference type="EMBL" id="CP054705">
    <property type="protein sequence ID" value="QQK77645.1"/>
    <property type="molecule type" value="Genomic_DNA"/>
</dbReference>
<accession>A0A7T7CD62</accession>
<dbReference type="Proteomes" id="UP000595823">
    <property type="component" value="Chromosome"/>
</dbReference>
<name>A0A7T7CD62_9BACI</name>
<proteinExistence type="predicted"/>
<feature type="coiled-coil region" evidence="1">
    <location>
        <begin position="50"/>
        <end position="113"/>
    </location>
</feature>
<dbReference type="AlphaFoldDB" id="A0A7T7CD62"/>
<dbReference type="Pfam" id="PF10368">
    <property type="entry name" value="YkyA"/>
    <property type="match status" value="1"/>
</dbReference>
<sequence>MNRLFVVMLGCGIVFLASCQSDEKQAVEIHEKIETSSSYEQAFASNQEDLEEYREKEQSLYNDLIELDIQDKATLQQSIDDAETYIEEQQALLDEAEENFQKAYEAAASILENIEEMNDQELKGQAFELLEMMAERKELVDTFCDDYQHRLKVLASFYEDLNDDEWSHDELEAEEDRIDQINNRNQVMEDVIQKFNKRTEQYKEVESQYFEMVALG</sequence>
<keyword evidence="3" id="KW-1185">Reference proteome</keyword>
<evidence type="ECO:0000313" key="2">
    <source>
        <dbReference type="EMBL" id="QQK77645.1"/>
    </source>
</evidence>
<dbReference type="Gene3D" id="1.20.120.570">
    <property type="entry name" value="YkyA-like"/>
    <property type="match status" value="1"/>
</dbReference>
<feature type="coiled-coil region" evidence="1">
    <location>
        <begin position="171"/>
        <end position="198"/>
    </location>
</feature>
<dbReference type="InterPro" id="IPR019454">
    <property type="entry name" value="Lipoprot_YkyA-like"/>
</dbReference>
<dbReference type="SUPFAM" id="SSF140423">
    <property type="entry name" value="MW0975(SA0943)-like"/>
    <property type="match status" value="1"/>
</dbReference>
<reference evidence="2 3" key="1">
    <citation type="submission" date="2020-06" db="EMBL/GenBank/DDBJ databases">
        <title>Genomic analysis of Salicibibacter sp. NKC5-3.</title>
        <authorList>
            <person name="Oh Y.J."/>
        </authorList>
    </citation>
    <scope>NUCLEOTIDE SEQUENCE [LARGE SCALE GENOMIC DNA]</scope>
    <source>
        <strain evidence="2 3">NKC5-3</strain>
    </source>
</reference>